<evidence type="ECO:0000313" key="1">
    <source>
        <dbReference type="EMBL" id="MQL96946.1"/>
    </source>
</evidence>
<evidence type="ECO:0000313" key="2">
    <source>
        <dbReference type="Proteomes" id="UP000652761"/>
    </source>
</evidence>
<proteinExistence type="predicted"/>
<dbReference type="AlphaFoldDB" id="A0A843VPK7"/>
<accession>A0A843VPK7</accession>
<reference evidence="1" key="1">
    <citation type="submission" date="2017-07" db="EMBL/GenBank/DDBJ databases">
        <title>Taro Niue Genome Assembly and Annotation.</title>
        <authorList>
            <person name="Atibalentja N."/>
            <person name="Keating K."/>
            <person name="Fields C.J."/>
        </authorList>
    </citation>
    <scope>NUCLEOTIDE SEQUENCE</scope>
    <source>
        <strain evidence="1">Niue_2</strain>
        <tissue evidence="1">Leaf</tissue>
    </source>
</reference>
<sequence>MGPLLDLAAVVLSRCLVQTPECWFCNPFLGAVCGGTRVCSSLTSWRVRGSGWFCLWDLNVEEFASAFVGVLAALAGKGLVMATEPCLRGSPPYSLQVPAEGCFRIVFESAGSAGVVSGPALVVGRGITLFSCFVVLCSSCFLPLLLSRVVCFPFS</sequence>
<gene>
    <name evidence="1" type="ORF">Taro_029631</name>
</gene>
<organism evidence="1 2">
    <name type="scientific">Colocasia esculenta</name>
    <name type="common">Wild taro</name>
    <name type="synonym">Arum esculentum</name>
    <dbReference type="NCBI Taxonomy" id="4460"/>
    <lineage>
        <taxon>Eukaryota</taxon>
        <taxon>Viridiplantae</taxon>
        <taxon>Streptophyta</taxon>
        <taxon>Embryophyta</taxon>
        <taxon>Tracheophyta</taxon>
        <taxon>Spermatophyta</taxon>
        <taxon>Magnoliopsida</taxon>
        <taxon>Liliopsida</taxon>
        <taxon>Araceae</taxon>
        <taxon>Aroideae</taxon>
        <taxon>Colocasieae</taxon>
        <taxon>Colocasia</taxon>
    </lineage>
</organism>
<name>A0A843VPK7_COLES</name>
<dbReference type="EMBL" id="NMUH01001980">
    <property type="protein sequence ID" value="MQL96946.1"/>
    <property type="molecule type" value="Genomic_DNA"/>
</dbReference>
<protein>
    <submittedName>
        <fullName evidence="1">Uncharacterized protein</fullName>
    </submittedName>
</protein>
<comment type="caution">
    <text evidence="1">The sequence shown here is derived from an EMBL/GenBank/DDBJ whole genome shotgun (WGS) entry which is preliminary data.</text>
</comment>
<dbReference type="Proteomes" id="UP000652761">
    <property type="component" value="Unassembled WGS sequence"/>
</dbReference>
<keyword evidence="2" id="KW-1185">Reference proteome</keyword>